<evidence type="ECO:0000313" key="3">
    <source>
        <dbReference type="Proteomes" id="UP001589836"/>
    </source>
</evidence>
<sequence>MYTIEKLPFEFVSMIEPDKTASGRVLEYIPENPFQEEEERVNYPFAGGPFCSFSIPTYEENGIYLLLVNERINYVGKCSHLSHLFNNGFGSIVLERSYIMNNLELCRINYKMLQAFFKGGSITLLFAQTAEDRNWTTFLAKRFLPEWNIPLYSSERFVIPDMPSSMVVKTRGKYGPLYDYLEGHGDDKVYLSFTEIQAILGTTLPLSAYRQSTWWSNDSSHAQAKAWLSAGFRIQSAYLGNYVIFERLTPA</sequence>
<protein>
    <recommendedName>
        <fullName evidence="1">DUF7662 domain-containing protein</fullName>
    </recommendedName>
</protein>
<dbReference type="RefSeq" id="WP_377348538.1">
    <property type="nucleotide sequence ID" value="NZ_JBHLTP010000011.1"/>
</dbReference>
<gene>
    <name evidence="2" type="ORF">ACFFGV_13075</name>
</gene>
<evidence type="ECO:0000313" key="2">
    <source>
        <dbReference type="EMBL" id="MFC0524501.1"/>
    </source>
</evidence>
<organism evidence="2 3">
    <name type="scientific">Pontibacillus salicampi</name>
    <dbReference type="NCBI Taxonomy" id="1449801"/>
    <lineage>
        <taxon>Bacteria</taxon>
        <taxon>Bacillati</taxon>
        <taxon>Bacillota</taxon>
        <taxon>Bacilli</taxon>
        <taxon>Bacillales</taxon>
        <taxon>Bacillaceae</taxon>
        <taxon>Pontibacillus</taxon>
    </lineage>
</organism>
<dbReference type="EMBL" id="JBHLTP010000011">
    <property type="protein sequence ID" value="MFC0524501.1"/>
    <property type="molecule type" value="Genomic_DNA"/>
</dbReference>
<comment type="caution">
    <text evidence="2">The sequence shown here is derived from an EMBL/GenBank/DDBJ whole genome shotgun (WGS) entry which is preliminary data.</text>
</comment>
<keyword evidence="3" id="KW-1185">Reference proteome</keyword>
<evidence type="ECO:0000259" key="1">
    <source>
        <dbReference type="Pfam" id="PF24698"/>
    </source>
</evidence>
<name>A0ABV6LQ17_9BACI</name>
<feature type="domain" description="DUF7662" evidence="1">
    <location>
        <begin position="174"/>
        <end position="247"/>
    </location>
</feature>
<reference evidence="2 3" key="1">
    <citation type="submission" date="2024-09" db="EMBL/GenBank/DDBJ databases">
        <authorList>
            <person name="Sun Q."/>
            <person name="Mori K."/>
        </authorList>
    </citation>
    <scope>NUCLEOTIDE SEQUENCE [LARGE SCALE GENOMIC DNA]</scope>
    <source>
        <strain evidence="2 3">NCAIM B.02529</strain>
    </source>
</reference>
<dbReference type="InterPro" id="IPR056079">
    <property type="entry name" value="DUF7662"/>
</dbReference>
<dbReference type="Proteomes" id="UP001589836">
    <property type="component" value="Unassembled WGS sequence"/>
</dbReference>
<proteinExistence type="predicted"/>
<dbReference type="Pfam" id="PF24698">
    <property type="entry name" value="DUF7662"/>
    <property type="match status" value="1"/>
</dbReference>
<accession>A0ABV6LQ17</accession>